<feature type="compositionally biased region" description="Basic and acidic residues" evidence="3">
    <location>
        <begin position="16"/>
        <end position="29"/>
    </location>
</feature>
<dbReference type="RefSeq" id="WP_203654140.1">
    <property type="nucleotide sequence ID" value="NZ_BONR01000002.1"/>
</dbReference>
<dbReference type="InterPro" id="IPR020843">
    <property type="entry name" value="ER"/>
</dbReference>
<dbReference type="InterPro" id="IPR051603">
    <property type="entry name" value="Zinc-ADH_QOR/CCCR"/>
</dbReference>
<keyword evidence="1" id="KW-0521">NADP</keyword>
<protein>
    <recommendedName>
        <fullName evidence="2">Zinc-type alcohol dehydrogenase-like protein</fullName>
    </recommendedName>
</protein>
<dbReference type="Gene3D" id="3.90.180.10">
    <property type="entry name" value="Medium-chain alcohol dehydrogenases, catalytic domain"/>
    <property type="match status" value="1"/>
</dbReference>
<evidence type="ECO:0000259" key="4">
    <source>
        <dbReference type="SMART" id="SM00829"/>
    </source>
</evidence>
<sequence length="333" mass="35797">MRAIAAYEPLPIDDPASLRDVDVPEPEPRPTDVVIRVEAVSVNPVDVKKRAGGYGRSQTDSEPRVLGYDGAGTVVSAGPEVEGLEPGDEVWWSGDATRAGSNADLQAVDHRIVALKPSSVGFADAASLPLTALTAWETMFDHLRLNREDSGTLLIVGGAGGVGSVLTQLASRLTALRVIATASRDESRDWCLRMGADAVADHRDLLASARQLAPHGLEYVFSSYTPGNIGAYASLLKPFGHVVSIDGTDESLLPLFAKSATIHWEYMFARARYDAWDIAEQRRILDAVADLVDRGEITTTATERIDDFSAAGLREAHRLVESGSMIGKVVVHR</sequence>
<dbReference type="GO" id="GO:0016491">
    <property type="term" value="F:oxidoreductase activity"/>
    <property type="evidence" value="ECO:0007669"/>
    <property type="project" value="UniProtKB-KW"/>
</dbReference>
<gene>
    <name evidence="5" type="ORF">Dac01nite_11310</name>
</gene>
<dbReference type="PANTHER" id="PTHR44154:SF1">
    <property type="entry name" value="QUINONE OXIDOREDUCTASE"/>
    <property type="match status" value="1"/>
</dbReference>
<dbReference type="GO" id="GO:0008270">
    <property type="term" value="F:zinc ion binding"/>
    <property type="evidence" value="ECO:0007669"/>
    <property type="project" value="InterPro"/>
</dbReference>
<keyword evidence="2" id="KW-0479">Metal-binding</keyword>
<keyword evidence="6" id="KW-1185">Reference proteome</keyword>
<dbReference type="Gene3D" id="3.40.50.720">
    <property type="entry name" value="NAD(P)-binding Rossmann-like Domain"/>
    <property type="match status" value="1"/>
</dbReference>
<dbReference type="EMBL" id="BONR01000002">
    <property type="protein sequence ID" value="GIG54379.1"/>
    <property type="molecule type" value="Genomic_DNA"/>
</dbReference>
<evidence type="ECO:0000256" key="1">
    <source>
        <dbReference type="ARBA" id="ARBA00022857"/>
    </source>
</evidence>
<dbReference type="InterPro" id="IPR036291">
    <property type="entry name" value="NAD(P)-bd_dom_sf"/>
</dbReference>
<comment type="similarity">
    <text evidence="2">Belongs to the zinc-containing alcohol dehydrogenase family. Quinone oxidoreductase subfamily.</text>
</comment>
<dbReference type="Pfam" id="PF08240">
    <property type="entry name" value="ADH_N"/>
    <property type="match status" value="1"/>
</dbReference>
<dbReference type="InterPro" id="IPR013154">
    <property type="entry name" value="ADH-like_N"/>
</dbReference>
<evidence type="ECO:0000256" key="2">
    <source>
        <dbReference type="RuleBase" id="RU364000"/>
    </source>
</evidence>
<comment type="caution">
    <text evidence="5">The sequence shown here is derived from an EMBL/GenBank/DDBJ whole genome shotgun (WGS) entry which is preliminary data.</text>
</comment>
<keyword evidence="2" id="KW-0560">Oxidoreductase</keyword>
<organism evidence="5 6">
    <name type="scientific">Demequina activiva</name>
    <dbReference type="NCBI Taxonomy" id="1582364"/>
    <lineage>
        <taxon>Bacteria</taxon>
        <taxon>Bacillati</taxon>
        <taxon>Actinomycetota</taxon>
        <taxon>Actinomycetes</taxon>
        <taxon>Micrococcales</taxon>
        <taxon>Demequinaceae</taxon>
        <taxon>Demequina</taxon>
    </lineage>
</organism>
<dbReference type="AlphaFoldDB" id="A0A919Q1M2"/>
<dbReference type="CDD" id="cd08252">
    <property type="entry name" value="AL_MDR"/>
    <property type="match status" value="1"/>
</dbReference>
<dbReference type="SUPFAM" id="SSF50129">
    <property type="entry name" value="GroES-like"/>
    <property type="match status" value="1"/>
</dbReference>
<reference evidence="5" key="1">
    <citation type="submission" date="2021-01" db="EMBL/GenBank/DDBJ databases">
        <title>Whole genome shotgun sequence of Demequina activiva NBRC 110675.</title>
        <authorList>
            <person name="Komaki H."/>
            <person name="Tamura T."/>
        </authorList>
    </citation>
    <scope>NUCLEOTIDE SEQUENCE</scope>
    <source>
        <strain evidence="5">NBRC 110675</strain>
    </source>
</reference>
<dbReference type="SUPFAM" id="SSF51735">
    <property type="entry name" value="NAD(P)-binding Rossmann-fold domains"/>
    <property type="match status" value="1"/>
</dbReference>
<accession>A0A919Q1M2</accession>
<dbReference type="InterPro" id="IPR014182">
    <property type="entry name" value="ADH_Zn_typ-1"/>
</dbReference>
<dbReference type="NCBIfam" id="TIGR02817">
    <property type="entry name" value="adh_fam_1"/>
    <property type="match status" value="1"/>
</dbReference>
<feature type="domain" description="Enoyl reductase (ER)" evidence="4">
    <location>
        <begin position="13"/>
        <end position="331"/>
    </location>
</feature>
<evidence type="ECO:0000256" key="3">
    <source>
        <dbReference type="SAM" id="MobiDB-lite"/>
    </source>
</evidence>
<name>A0A919Q1M2_9MICO</name>
<evidence type="ECO:0000313" key="6">
    <source>
        <dbReference type="Proteomes" id="UP000652354"/>
    </source>
</evidence>
<dbReference type="InterPro" id="IPR011032">
    <property type="entry name" value="GroES-like_sf"/>
</dbReference>
<dbReference type="SMART" id="SM00829">
    <property type="entry name" value="PKS_ER"/>
    <property type="match status" value="1"/>
</dbReference>
<evidence type="ECO:0000313" key="5">
    <source>
        <dbReference type="EMBL" id="GIG54379.1"/>
    </source>
</evidence>
<dbReference type="Pfam" id="PF13602">
    <property type="entry name" value="ADH_zinc_N_2"/>
    <property type="match status" value="1"/>
</dbReference>
<keyword evidence="2" id="KW-0862">Zinc</keyword>
<feature type="region of interest" description="Disordered" evidence="3">
    <location>
        <begin position="1"/>
        <end position="29"/>
    </location>
</feature>
<proteinExistence type="inferred from homology"/>
<dbReference type="Proteomes" id="UP000652354">
    <property type="component" value="Unassembled WGS sequence"/>
</dbReference>
<dbReference type="PANTHER" id="PTHR44154">
    <property type="entry name" value="QUINONE OXIDOREDUCTASE"/>
    <property type="match status" value="1"/>
</dbReference>